<dbReference type="GO" id="GO:0050660">
    <property type="term" value="F:flavin adenine dinucleotide binding"/>
    <property type="evidence" value="ECO:0007669"/>
    <property type="project" value="InterPro"/>
</dbReference>
<dbReference type="PANTHER" id="PTHR43099:SF5">
    <property type="entry name" value="HLYC_CORC FAMILY TRANSPORTER"/>
    <property type="match status" value="1"/>
</dbReference>
<dbReference type="InterPro" id="IPR036318">
    <property type="entry name" value="FAD-bd_PCMH-like_sf"/>
</dbReference>
<comment type="subcellular location">
    <subcellularLocation>
        <location evidence="1">Cell membrane</location>
        <topology evidence="1">Multi-pass membrane protein</topology>
    </subcellularLocation>
</comment>
<keyword evidence="5 9" id="KW-1133">Transmembrane helix</keyword>
<dbReference type="Proteomes" id="UP000031307">
    <property type="component" value="Unassembled WGS sequence"/>
</dbReference>
<dbReference type="InterPro" id="IPR051676">
    <property type="entry name" value="UPF0053_domain"/>
</dbReference>
<keyword evidence="3 9" id="KW-0812">Transmembrane</keyword>
<dbReference type="AlphaFoldDB" id="A0A0C1CC42"/>
<evidence type="ECO:0000256" key="6">
    <source>
        <dbReference type="ARBA" id="ARBA00023122"/>
    </source>
</evidence>
<feature type="transmembrane region" description="Helical" evidence="10">
    <location>
        <begin position="12"/>
        <end position="32"/>
    </location>
</feature>
<proteinExistence type="predicted"/>
<evidence type="ECO:0000256" key="1">
    <source>
        <dbReference type="ARBA" id="ARBA00004651"/>
    </source>
</evidence>
<reference evidence="13 14" key="1">
    <citation type="journal article" date="2014" name="Mol. Biol. Evol.">
        <title>Massive expansion of Ubiquitination-related gene families within the Chlamydiae.</title>
        <authorList>
            <person name="Domman D."/>
            <person name="Collingro A."/>
            <person name="Lagkouvardos I."/>
            <person name="Gehre L."/>
            <person name="Weinmaier T."/>
            <person name="Rattei T."/>
            <person name="Subtil A."/>
            <person name="Horn M."/>
        </authorList>
    </citation>
    <scope>NUCLEOTIDE SEQUENCE [LARGE SCALE GENOMIC DNA]</scope>
    <source>
        <strain evidence="13 14">OEW1</strain>
    </source>
</reference>
<keyword evidence="2" id="KW-1003">Cell membrane</keyword>
<evidence type="ECO:0000259" key="11">
    <source>
        <dbReference type="PROSITE" id="PS51371"/>
    </source>
</evidence>
<dbReference type="PROSITE" id="PS51846">
    <property type="entry name" value="CNNM"/>
    <property type="match status" value="1"/>
</dbReference>
<dbReference type="CDD" id="cd04590">
    <property type="entry name" value="CBS_pair_CorC_HlyC_assoc"/>
    <property type="match status" value="1"/>
</dbReference>
<dbReference type="PANTHER" id="PTHR43099">
    <property type="entry name" value="UPF0053 PROTEIN YRKA"/>
    <property type="match status" value="1"/>
</dbReference>
<dbReference type="Gene3D" id="3.10.580.10">
    <property type="entry name" value="CBS-domain"/>
    <property type="match status" value="1"/>
</dbReference>
<sequence length="421" mass="47281">MDCRNRQMNLSAWWWLFFNFLSIIILAFYSMIEMACVSLNKVRLHYYVSQGNTRAIYLNYLLQNPARLFGTTLIGVNVAMVIGSECAREFFSSLGLSPDWAPIPQILLVVIFGELSPMFAARHYSENVAMLGAPLLYASARLMSPILWAINMVSKIGSKLLNQPSSEPDLFLSQDELQKILEEHGEDRGPGSSSVDFNDIAANIFHLRIKNATQIMTRIESIPMIPSNGTIAQMRALLKKTGVDYLPVFHTDQSNIVGIAFPRDLVRLPGTKRVRDHARPPWFVTENTKAMQILKQFRRNNQSVAVILNNQGAAVGLLNLDDLLEEIIGKVGEETASKQKTKPARVMERTFPGDMLVADFNKQFEAQLDEEDDLTLAQLVAKVLGYTPEVGDSIYIEPFELEVKETSLRKAKTITVKSHVS</sequence>
<evidence type="ECO:0000256" key="10">
    <source>
        <dbReference type="SAM" id="Phobius"/>
    </source>
</evidence>
<evidence type="ECO:0000313" key="13">
    <source>
        <dbReference type="EMBL" id="KIA78465.1"/>
    </source>
</evidence>
<dbReference type="PROSITE" id="PS51371">
    <property type="entry name" value="CBS"/>
    <property type="match status" value="2"/>
</dbReference>
<accession>A0A0C1CC42</accession>
<keyword evidence="6 8" id="KW-0129">CBS domain</keyword>
<dbReference type="Pfam" id="PF01595">
    <property type="entry name" value="CNNM"/>
    <property type="match status" value="1"/>
</dbReference>
<feature type="domain" description="CBS" evidence="11">
    <location>
        <begin position="216"/>
        <end position="275"/>
    </location>
</feature>
<feature type="domain" description="CNNM transmembrane" evidence="12">
    <location>
        <begin position="8"/>
        <end position="195"/>
    </location>
</feature>
<dbReference type="Pfam" id="PF03471">
    <property type="entry name" value="CorC_HlyC"/>
    <property type="match status" value="1"/>
</dbReference>
<dbReference type="GO" id="GO:0005886">
    <property type="term" value="C:plasma membrane"/>
    <property type="evidence" value="ECO:0007669"/>
    <property type="project" value="UniProtKB-SubCell"/>
</dbReference>
<dbReference type="Pfam" id="PF00571">
    <property type="entry name" value="CBS"/>
    <property type="match status" value="2"/>
</dbReference>
<feature type="domain" description="CBS" evidence="11">
    <location>
        <begin position="277"/>
        <end position="337"/>
    </location>
</feature>
<evidence type="ECO:0000313" key="14">
    <source>
        <dbReference type="Proteomes" id="UP000031307"/>
    </source>
</evidence>
<evidence type="ECO:0000256" key="3">
    <source>
        <dbReference type="ARBA" id="ARBA00022692"/>
    </source>
</evidence>
<dbReference type="SMART" id="SM01091">
    <property type="entry name" value="CorC_HlyC"/>
    <property type="match status" value="1"/>
</dbReference>
<name>A0A0C1CC42_9BACT</name>
<comment type="caution">
    <text evidence="13">The sequence shown here is derived from an EMBL/GenBank/DDBJ whole genome shotgun (WGS) entry which is preliminary data.</text>
</comment>
<dbReference type="SUPFAM" id="SSF56176">
    <property type="entry name" value="FAD-binding/transporter-associated domain-like"/>
    <property type="match status" value="1"/>
</dbReference>
<organism evidence="13 14">
    <name type="scientific">Parachlamydia acanthamoebae</name>
    <dbReference type="NCBI Taxonomy" id="83552"/>
    <lineage>
        <taxon>Bacteria</taxon>
        <taxon>Pseudomonadati</taxon>
        <taxon>Chlamydiota</taxon>
        <taxon>Chlamydiia</taxon>
        <taxon>Parachlamydiales</taxon>
        <taxon>Parachlamydiaceae</taxon>
        <taxon>Parachlamydia</taxon>
    </lineage>
</organism>
<evidence type="ECO:0000256" key="5">
    <source>
        <dbReference type="ARBA" id="ARBA00022989"/>
    </source>
</evidence>
<dbReference type="InterPro" id="IPR005170">
    <property type="entry name" value="Transptr-assoc_dom"/>
</dbReference>
<dbReference type="InterPro" id="IPR046342">
    <property type="entry name" value="CBS_dom_sf"/>
</dbReference>
<evidence type="ECO:0000256" key="8">
    <source>
        <dbReference type="PROSITE-ProRule" id="PRU00703"/>
    </source>
</evidence>
<dbReference type="Gene3D" id="3.30.465.10">
    <property type="match status" value="1"/>
</dbReference>
<dbReference type="PATRIC" id="fig|83552.4.peg.303"/>
<evidence type="ECO:0000256" key="4">
    <source>
        <dbReference type="ARBA" id="ARBA00022737"/>
    </source>
</evidence>
<evidence type="ECO:0000256" key="2">
    <source>
        <dbReference type="ARBA" id="ARBA00022475"/>
    </source>
</evidence>
<evidence type="ECO:0000256" key="9">
    <source>
        <dbReference type="PROSITE-ProRule" id="PRU01193"/>
    </source>
</evidence>
<keyword evidence="4" id="KW-0677">Repeat</keyword>
<protein>
    <submittedName>
        <fullName evidence="13">Uncharacterized protein</fullName>
    </submittedName>
</protein>
<dbReference type="InterPro" id="IPR044751">
    <property type="entry name" value="Ion_transp-like_CBS"/>
</dbReference>
<dbReference type="InterPro" id="IPR002550">
    <property type="entry name" value="CNNM"/>
</dbReference>
<evidence type="ECO:0000259" key="12">
    <source>
        <dbReference type="PROSITE" id="PS51846"/>
    </source>
</evidence>
<keyword evidence="7 9" id="KW-0472">Membrane</keyword>
<dbReference type="InterPro" id="IPR000644">
    <property type="entry name" value="CBS_dom"/>
</dbReference>
<gene>
    <name evidence="13" type="ORF">DB43_DY00160</name>
</gene>
<dbReference type="EMBL" id="JSAM01000019">
    <property type="protein sequence ID" value="KIA78465.1"/>
    <property type="molecule type" value="Genomic_DNA"/>
</dbReference>
<dbReference type="SUPFAM" id="SSF54631">
    <property type="entry name" value="CBS-domain pair"/>
    <property type="match status" value="1"/>
</dbReference>
<dbReference type="InterPro" id="IPR016169">
    <property type="entry name" value="FAD-bd_PCMH_sub2"/>
</dbReference>
<evidence type="ECO:0000256" key="7">
    <source>
        <dbReference type="ARBA" id="ARBA00023136"/>
    </source>
</evidence>